<evidence type="ECO:0000313" key="3">
    <source>
        <dbReference type="Proteomes" id="UP000552700"/>
    </source>
</evidence>
<dbReference type="EMBL" id="JACIJP010000002">
    <property type="protein sequence ID" value="MBB6123688.1"/>
    <property type="molecule type" value="Genomic_DNA"/>
</dbReference>
<keyword evidence="3" id="KW-1185">Reference proteome</keyword>
<dbReference type="Proteomes" id="UP000552700">
    <property type="component" value="Unassembled WGS sequence"/>
</dbReference>
<sequence>MRQVAYVVHNIRAAMAHWIDTMGVGPFFYFEEAPVRDLRYNGAPCDARLGVAFANTGSMQIELVQPLDHHPSAFRAFLDSGREGQQHLAYWTQELDLWVDRARSAGLPIVHTGYTGAPDGRFAYVDTRGLNGTMLEISEVQGRKAQFFAEVARAAAEWDGADPVREMGI</sequence>
<dbReference type="SUPFAM" id="SSF54593">
    <property type="entry name" value="Glyoxalase/Bleomycin resistance protein/Dihydroxybiphenyl dioxygenase"/>
    <property type="match status" value="1"/>
</dbReference>
<protein>
    <recommendedName>
        <fullName evidence="1">VOC domain-containing protein</fullName>
    </recommendedName>
</protein>
<evidence type="ECO:0000259" key="1">
    <source>
        <dbReference type="PROSITE" id="PS51819"/>
    </source>
</evidence>
<gene>
    <name evidence="2" type="ORF">FHS92_001417</name>
</gene>
<accession>A0A841J570</accession>
<proteinExistence type="predicted"/>
<dbReference type="Pfam" id="PF13669">
    <property type="entry name" value="Glyoxalase_4"/>
    <property type="match status" value="1"/>
</dbReference>
<dbReference type="PROSITE" id="PS51819">
    <property type="entry name" value="VOC"/>
    <property type="match status" value="1"/>
</dbReference>
<organism evidence="2 3">
    <name type="scientific">Sphingobium subterraneum</name>
    <dbReference type="NCBI Taxonomy" id="627688"/>
    <lineage>
        <taxon>Bacteria</taxon>
        <taxon>Pseudomonadati</taxon>
        <taxon>Pseudomonadota</taxon>
        <taxon>Alphaproteobacteria</taxon>
        <taxon>Sphingomonadales</taxon>
        <taxon>Sphingomonadaceae</taxon>
        <taxon>Sphingobium</taxon>
    </lineage>
</organism>
<comment type="caution">
    <text evidence="2">The sequence shown here is derived from an EMBL/GenBank/DDBJ whole genome shotgun (WGS) entry which is preliminary data.</text>
</comment>
<dbReference type="Gene3D" id="3.10.180.10">
    <property type="entry name" value="2,3-Dihydroxybiphenyl 1,2-Dioxygenase, domain 1"/>
    <property type="match status" value="1"/>
</dbReference>
<name>A0A841J570_9SPHN</name>
<evidence type="ECO:0000313" key="2">
    <source>
        <dbReference type="EMBL" id="MBB6123688.1"/>
    </source>
</evidence>
<dbReference type="InterPro" id="IPR029068">
    <property type="entry name" value="Glyas_Bleomycin-R_OHBP_Dase"/>
</dbReference>
<dbReference type="InterPro" id="IPR037523">
    <property type="entry name" value="VOC_core"/>
</dbReference>
<dbReference type="AlphaFoldDB" id="A0A841J570"/>
<reference evidence="2 3" key="1">
    <citation type="submission" date="2020-08" db="EMBL/GenBank/DDBJ databases">
        <title>Genomic Encyclopedia of Type Strains, Phase IV (KMG-IV): sequencing the most valuable type-strain genomes for metagenomic binning, comparative biology and taxonomic classification.</title>
        <authorList>
            <person name="Goeker M."/>
        </authorList>
    </citation>
    <scope>NUCLEOTIDE SEQUENCE [LARGE SCALE GENOMIC DNA]</scope>
    <source>
        <strain evidence="2 3">DSM 102255</strain>
    </source>
</reference>
<feature type="domain" description="VOC" evidence="1">
    <location>
        <begin position="1"/>
        <end position="140"/>
    </location>
</feature>